<gene>
    <name evidence="2" type="ORF">E4656_01705</name>
</gene>
<name>A0A4Z0WIB5_9GAMM</name>
<accession>A0A4Z0WIB5</accession>
<feature type="coiled-coil region" evidence="1">
    <location>
        <begin position="175"/>
        <end position="237"/>
    </location>
</feature>
<protein>
    <submittedName>
        <fullName evidence="2">Uncharacterized protein</fullName>
    </submittedName>
</protein>
<dbReference type="OrthoDB" id="6189582at2"/>
<evidence type="ECO:0000313" key="3">
    <source>
        <dbReference type="Proteomes" id="UP000297475"/>
    </source>
</evidence>
<dbReference type="Proteomes" id="UP000297475">
    <property type="component" value="Unassembled WGS sequence"/>
</dbReference>
<keyword evidence="3" id="KW-1185">Reference proteome</keyword>
<evidence type="ECO:0000256" key="1">
    <source>
        <dbReference type="SAM" id="Coils"/>
    </source>
</evidence>
<organism evidence="2 3">
    <name type="scientific">Natronospirillum operosum</name>
    <dbReference type="NCBI Taxonomy" id="2759953"/>
    <lineage>
        <taxon>Bacteria</taxon>
        <taxon>Pseudomonadati</taxon>
        <taxon>Pseudomonadota</taxon>
        <taxon>Gammaproteobacteria</taxon>
        <taxon>Oceanospirillales</taxon>
        <taxon>Natronospirillaceae</taxon>
        <taxon>Natronospirillum</taxon>
    </lineage>
</organism>
<comment type="caution">
    <text evidence="2">The sequence shown here is derived from an EMBL/GenBank/DDBJ whole genome shotgun (WGS) entry which is preliminary data.</text>
</comment>
<sequence length="239" mass="27374">MAVHAEALLIYQSDKSAREMLYSEFTALLDGMVTAEQFAGQTLEAVYLQLDEQLQIRALVFFLLPFNQQGQVAEEWNLPLRDMAARGRPGPTLKGTPTRLLCRSQCPEKWHAWLWEPHERYGRDPFDDILRVLRRNRLGLLPASVPASPEAPAAEQTEAAEVPLITDVQASTSGQRRAQEELARLRTREQQLRHKVSTLQVQLNKATRRADELETANQKLRDHIRTLKAQFDRLRSRVT</sequence>
<keyword evidence="1" id="KW-0175">Coiled coil</keyword>
<evidence type="ECO:0000313" key="2">
    <source>
        <dbReference type="EMBL" id="TGG95163.1"/>
    </source>
</evidence>
<reference evidence="2 3" key="1">
    <citation type="submission" date="2019-04" db="EMBL/GenBank/DDBJ databases">
        <title>Natronospirillum operosus gen. nov., sp. nov., a haloalkaliphilic satellite isolated from decaying biomass of laboratory culture of cyanobacterium Geitlerinema sp. and proposal of Natronospirillaceae fam. nov. and Saccharospirillaceae fam. nov.</title>
        <authorList>
            <person name="Kevbrin V."/>
            <person name="Boltyanskaya Y."/>
            <person name="Koziaeva V."/>
            <person name="Grouzdev D.S."/>
            <person name="Park M."/>
            <person name="Cho J."/>
        </authorList>
    </citation>
    <scope>NUCLEOTIDE SEQUENCE [LARGE SCALE GENOMIC DNA]</scope>
    <source>
        <strain evidence="2 3">G-116</strain>
    </source>
</reference>
<dbReference type="RefSeq" id="WP_135480609.1">
    <property type="nucleotide sequence ID" value="NZ_SRMF01000001.1"/>
</dbReference>
<proteinExistence type="predicted"/>
<dbReference type="EMBL" id="SRMF01000001">
    <property type="protein sequence ID" value="TGG95163.1"/>
    <property type="molecule type" value="Genomic_DNA"/>
</dbReference>
<dbReference type="AlphaFoldDB" id="A0A4Z0WIB5"/>